<comment type="caution">
    <text evidence="4">Lacks conserved residue(s) required for the propagation of feature annotation.</text>
</comment>
<evidence type="ECO:0000256" key="2">
    <source>
        <dbReference type="ARBA" id="ARBA00023152"/>
    </source>
</evidence>
<protein>
    <recommendedName>
        <fullName evidence="4">2,3-bisphosphoglycerate-dependent phosphoglycerate mutase</fullName>
        <shortName evidence="4">BPG-dependent PGAM</shortName>
        <shortName evidence="4">PGAM</shortName>
        <shortName evidence="4">Phosphoglyceromutase</shortName>
        <shortName evidence="4">dPGM</shortName>
        <ecNumber evidence="4">5.4.2.11</ecNumber>
    </recommendedName>
</protein>
<feature type="binding site" evidence="4">
    <location>
        <begin position="117"/>
        <end position="118"/>
    </location>
    <ligand>
        <name>substrate</name>
    </ligand>
</feature>
<accession>A0ABN6SE36</accession>
<dbReference type="Proteomes" id="UP001321766">
    <property type="component" value="Chromosome"/>
</dbReference>
<dbReference type="Gene3D" id="3.40.50.1240">
    <property type="entry name" value="Phosphoglycerate mutase-like"/>
    <property type="match status" value="1"/>
</dbReference>
<keyword evidence="2 4" id="KW-0324">Glycolysis</keyword>
<dbReference type="InterPro" id="IPR013078">
    <property type="entry name" value="His_Pase_superF_clade-1"/>
</dbReference>
<comment type="pathway">
    <text evidence="4">Carbohydrate degradation; glycolysis; pyruvate from D-glyceraldehyde 3-phosphate: step 3/5.</text>
</comment>
<dbReference type="CDD" id="cd07067">
    <property type="entry name" value="HP_PGM_like"/>
    <property type="match status" value="1"/>
</dbReference>
<organism evidence="5 6">
    <name type="scientific">Bombiscardovia nodaiensis</name>
    <dbReference type="NCBI Taxonomy" id="2932181"/>
    <lineage>
        <taxon>Bacteria</taxon>
        <taxon>Bacillati</taxon>
        <taxon>Actinomycetota</taxon>
        <taxon>Actinomycetes</taxon>
        <taxon>Bifidobacteriales</taxon>
        <taxon>Bifidobacteriaceae</taxon>
        <taxon>Bombiscardovia</taxon>
    </lineage>
</organism>
<comment type="function">
    <text evidence="4">Catalyzes the interconversion of 2-phosphoglycerate and 3-phosphoglycerate.</text>
</comment>
<evidence type="ECO:0000256" key="1">
    <source>
        <dbReference type="ARBA" id="ARBA00006717"/>
    </source>
</evidence>
<dbReference type="InterPro" id="IPR029033">
    <property type="entry name" value="His_PPase_superfam"/>
</dbReference>
<evidence type="ECO:0000313" key="5">
    <source>
        <dbReference type="EMBL" id="BDR53075.1"/>
    </source>
</evidence>
<reference evidence="5 6" key="1">
    <citation type="journal article" date="2023" name="Microbiol. Spectr.">
        <title>Symbiosis of Carpenter Bees with Uncharacterized Lactic Acid Bacteria Showing NAD Auxotrophy.</title>
        <authorList>
            <person name="Kawasaki S."/>
            <person name="Ozawa K."/>
            <person name="Mori T."/>
            <person name="Yamamoto A."/>
            <person name="Ito M."/>
            <person name="Ohkuma M."/>
            <person name="Sakamoto M."/>
            <person name="Matsutani M."/>
        </authorList>
    </citation>
    <scope>NUCLEOTIDE SEQUENCE [LARGE SCALE GENOMIC DNA]</scope>
    <source>
        <strain evidence="5 6">Kim37-2</strain>
    </source>
</reference>
<feature type="active site" description="Tele-phosphohistidine intermediate" evidence="4">
    <location>
        <position position="10"/>
    </location>
</feature>
<dbReference type="PANTHER" id="PTHR11931">
    <property type="entry name" value="PHOSPHOGLYCERATE MUTASE"/>
    <property type="match status" value="1"/>
</dbReference>
<name>A0ABN6SE36_9BIFI</name>
<dbReference type="PIRSF" id="PIRSF000709">
    <property type="entry name" value="6PFK_2-Ptase"/>
    <property type="match status" value="1"/>
</dbReference>
<feature type="binding site" evidence="4">
    <location>
        <begin position="90"/>
        <end position="93"/>
    </location>
    <ligand>
        <name>substrate</name>
    </ligand>
</feature>
<dbReference type="SMART" id="SM00855">
    <property type="entry name" value="PGAM"/>
    <property type="match status" value="1"/>
</dbReference>
<dbReference type="HAMAP" id="MF_01039">
    <property type="entry name" value="PGAM_GpmA"/>
    <property type="match status" value="1"/>
</dbReference>
<gene>
    <name evidence="5" type="primary">gpm</name>
    <name evidence="4" type="synonym">gpmA</name>
    <name evidence="5" type="ORF">KIM372_09820</name>
</gene>
<evidence type="ECO:0000256" key="4">
    <source>
        <dbReference type="HAMAP-Rule" id="MF_01039"/>
    </source>
</evidence>
<proteinExistence type="inferred from homology"/>
<dbReference type="InterPro" id="IPR005952">
    <property type="entry name" value="Phosphogly_mut1"/>
</dbReference>
<keyword evidence="4" id="KW-0312">Gluconeogenesis</keyword>
<feature type="binding site" evidence="4">
    <location>
        <position position="63"/>
    </location>
    <ligand>
        <name>substrate</name>
    </ligand>
</feature>
<feature type="site" description="Transition state stabilizer" evidence="4">
    <location>
        <position position="192"/>
    </location>
</feature>
<dbReference type="Pfam" id="PF00300">
    <property type="entry name" value="His_Phos_1"/>
    <property type="match status" value="2"/>
</dbReference>
<feature type="active site" description="Proton donor/acceptor" evidence="4">
    <location>
        <position position="90"/>
    </location>
</feature>
<dbReference type="EC" id="5.4.2.11" evidence="4"/>
<dbReference type="NCBIfam" id="TIGR01258">
    <property type="entry name" value="pgm_1"/>
    <property type="match status" value="1"/>
</dbReference>
<keyword evidence="6" id="KW-1185">Reference proteome</keyword>
<comment type="catalytic activity">
    <reaction evidence="4">
        <text>(2R)-2-phosphoglycerate = (2R)-3-phosphoglycerate</text>
        <dbReference type="Rhea" id="RHEA:15901"/>
        <dbReference type="ChEBI" id="CHEBI:58272"/>
        <dbReference type="ChEBI" id="CHEBI:58289"/>
        <dbReference type="EC" id="5.4.2.11"/>
    </reaction>
</comment>
<dbReference type="SUPFAM" id="SSF53254">
    <property type="entry name" value="Phosphoglycerate mutase-like"/>
    <property type="match status" value="1"/>
</dbReference>
<keyword evidence="3 4" id="KW-0413">Isomerase</keyword>
<comment type="similarity">
    <text evidence="1 4">Belongs to the phosphoglycerate mutase family. BPG-dependent PGAM subfamily.</text>
</comment>
<sequence>MPGQLILMRHGQSEWTRPQVNRFAGWVDVPLSSQGLQQARAAGKLLEAQELKPDVAFTSLLTRSIISANLVLDQIDRLWIPVERSWRLNERHYGAFQGQTRPAMLAEYGQERFNIYRRSYDVAPPPLAPSSPYWQGEDPRYAPTWADGLDDFDPAHIRSESLQDLTTRLLPYLRQCIQPHLAQGQTVLVVTHGSVVRALMKVLDQVSDQDIRSINVPTGVPMVYQVAVGPDGDLQRLAPGRYLDPAAARSGIAQVEALGSNPA</sequence>
<dbReference type="EMBL" id="AP026798">
    <property type="protein sequence ID" value="BDR53075.1"/>
    <property type="molecule type" value="Genomic_DNA"/>
</dbReference>
<evidence type="ECO:0000256" key="3">
    <source>
        <dbReference type="ARBA" id="ARBA00023235"/>
    </source>
</evidence>
<evidence type="ECO:0000313" key="6">
    <source>
        <dbReference type="Proteomes" id="UP001321766"/>
    </source>
</evidence>